<dbReference type="Proteomes" id="UP000619788">
    <property type="component" value="Unassembled WGS sequence"/>
</dbReference>
<name>A0A8J3SJB1_9ACTN</name>
<proteinExistence type="predicted"/>
<gene>
    <name evidence="1" type="ORF">Psi01_60680</name>
</gene>
<sequence length="144" mass="15258">MDVRRLARADPIPRVITHLSEHPEVTAALGGPGRVGLDNVPPYPRLRITDPPGDDRDLIKLVIATVQVEAYGDLDGTIGKGALKDLCYIAIAAIKELPLLPVPPGQAVITEVLGGVGVGWAPEPTGQGRYVGSCRVYCHASRHA</sequence>
<keyword evidence="2" id="KW-1185">Reference proteome</keyword>
<accession>A0A8J3SJB1</accession>
<evidence type="ECO:0000313" key="2">
    <source>
        <dbReference type="Proteomes" id="UP000619788"/>
    </source>
</evidence>
<dbReference type="EMBL" id="BOOJ01000052">
    <property type="protein sequence ID" value="GIH95438.1"/>
    <property type="molecule type" value="Genomic_DNA"/>
</dbReference>
<comment type="caution">
    <text evidence="1">The sequence shown here is derived from an EMBL/GenBank/DDBJ whole genome shotgun (WGS) entry which is preliminary data.</text>
</comment>
<evidence type="ECO:0000313" key="1">
    <source>
        <dbReference type="EMBL" id="GIH95438.1"/>
    </source>
</evidence>
<dbReference type="AlphaFoldDB" id="A0A8J3SJB1"/>
<organism evidence="1 2">
    <name type="scientific">Planobispora siamensis</name>
    <dbReference type="NCBI Taxonomy" id="936338"/>
    <lineage>
        <taxon>Bacteria</taxon>
        <taxon>Bacillati</taxon>
        <taxon>Actinomycetota</taxon>
        <taxon>Actinomycetes</taxon>
        <taxon>Streptosporangiales</taxon>
        <taxon>Streptosporangiaceae</taxon>
        <taxon>Planobispora</taxon>
    </lineage>
</organism>
<dbReference type="RefSeq" id="WP_204067533.1">
    <property type="nucleotide sequence ID" value="NZ_BOOJ01000052.1"/>
</dbReference>
<reference evidence="1 2" key="1">
    <citation type="submission" date="2021-01" db="EMBL/GenBank/DDBJ databases">
        <title>Whole genome shotgun sequence of Planobispora siamensis NBRC 107568.</title>
        <authorList>
            <person name="Komaki H."/>
            <person name="Tamura T."/>
        </authorList>
    </citation>
    <scope>NUCLEOTIDE SEQUENCE [LARGE SCALE GENOMIC DNA]</scope>
    <source>
        <strain evidence="1 2">NBRC 107568</strain>
    </source>
</reference>
<protein>
    <submittedName>
        <fullName evidence="1">Uncharacterized protein</fullName>
    </submittedName>
</protein>